<keyword evidence="2" id="KW-0793">Thylakoid</keyword>
<evidence type="ECO:0000256" key="4">
    <source>
        <dbReference type="SAM" id="SignalP"/>
    </source>
</evidence>
<dbReference type="InterPro" id="IPR008797">
    <property type="entry name" value="PSII_PsbQ"/>
</dbReference>
<dbReference type="EMBL" id="JALLPJ020001358">
    <property type="protein sequence ID" value="KAL3767809.1"/>
    <property type="molecule type" value="Genomic_DNA"/>
</dbReference>
<comment type="caution">
    <text evidence="5">The sequence shown here is derived from an EMBL/GenBank/DDBJ whole genome shotgun (WGS) entry which is preliminary data.</text>
</comment>
<evidence type="ECO:0000256" key="3">
    <source>
        <dbReference type="ARBA" id="ARBA00023136"/>
    </source>
</evidence>
<dbReference type="Gene3D" id="1.20.120.290">
    <property type="entry name" value="Oxygen-evolving enhancer protein 3 (PsbQ), four-helix up-down bundle"/>
    <property type="match status" value="1"/>
</dbReference>
<keyword evidence="3" id="KW-0472">Membrane</keyword>
<evidence type="ECO:0000313" key="5">
    <source>
        <dbReference type="EMBL" id="KAL3767809.1"/>
    </source>
</evidence>
<organism evidence="5 6">
    <name type="scientific">Cyclotella atomus</name>
    <dbReference type="NCBI Taxonomy" id="382360"/>
    <lineage>
        <taxon>Eukaryota</taxon>
        <taxon>Sar</taxon>
        <taxon>Stramenopiles</taxon>
        <taxon>Ochrophyta</taxon>
        <taxon>Bacillariophyta</taxon>
        <taxon>Coscinodiscophyceae</taxon>
        <taxon>Thalassiosirophycidae</taxon>
        <taxon>Stephanodiscales</taxon>
        <taxon>Stephanodiscaceae</taxon>
        <taxon>Cyclotella</taxon>
    </lineage>
</organism>
<dbReference type="AlphaFoldDB" id="A0ABD3MV20"/>
<dbReference type="GO" id="GO:0016020">
    <property type="term" value="C:membrane"/>
    <property type="evidence" value="ECO:0007669"/>
    <property type="project" value="UniProtKB-SubCell"/>
</dbReference>
<keyword evidence="4" id="KW-0732">Signal</keyword>
<proteinExistence type="predicted"/>
<dbReference type="Pfam" id="PF05757">
    <property type="entry name" value="PsbQ"/>
    <property type="match status" value="1"/>
</dbReference>
<evidence type="ECO:0000313" key="6">
    <source>
        <dbReference type="Proteomes" id="UP001530400"/>
    </source>
</evidence>
<accession>A0ABD3MV20</accession>
<dbReference type="InterPro" id="IPR023222">
    <property type="entry name" value="PsbQ-like_dom_sf"/>
</dbReference>
<sequence length="184" mass="19557">MVTVKQIILSAAFLSGAASFSINSNSRRGFLQSIAITSSSAAIVTPSIANASYGDSSNIKLPNYIEFLIEKNRQVDPNDLLYKGPDLELQLTKIGTAAARLPEISSLAAEKKWSAIQGIITGPLGTLLQNMNNLAQSKTSKDAAKSVKNDLNDIFAAVGKKDSAAVNKAADKAEKDLEKFVNTL</sequence>
<evidence type="ECO:0000256" key="1">
    <source>
        <dbReference type="ARBA" id="ARBA00004370"/>
    </source>
</evidence>
<feature type="chain" id="PRO_5044808550" evidence="4">
    <location>
        <begin position="20"/>
        <end position="184"/>
    </location>
</feature>
<name>A0ABD3MV20_9STRA</name>
<comment type="subcellular location">
    <subcellularLocation>
        <location evidence="1">Membrane</location>
    </subcellularLocation>
</comment>
<dbReference type="Proteomes" id="UP001530400">
    <property type="component" value="Unassembled WGS sequence"/>
</dbReference>
<keyword evidence="6" id="KW-1185">Reference proteome</keyword>
<feature type="signal peptide" evidence="4">
    <location>
        <begin position="1"/>
        <end position="19"/>
    </location>
</feature>
<protein>
    <submittedName>
        <fullName evidence="5">Uncharacterized protein</fullName>
    </submittedName>
</protein>
<evidence type="ECO:0000256" key="2">
    <source>
        <dbReference type="ARBA" id="ARBA00023078"/>
    </source>
</evidence>
<dbReference type="SUPFAM" id="SSF101112">
    <property type="entry name" value="Oxygen-evolving enhancer protein 3"/>
    <property type="match status" value="1"/>
</dbReference>
<reference evidence="5 6" key="1">
    <citation type="submission" date="2024-10" db="EMBL/GenBank/DDBJ databases">
        <title>Updated reference genomes for cyclostephanoid diatoms.</title>
        <authorList>
            <person name="Roberts W.R."/>
            <person name="Alverson A.J."/>
        </authorList>
    </citation>
    <scope>NUCLEOTIDE SEQUENCE [LARGE SCALE GENOMIC DNA]</scope>
    <source>
        <strain evidence="5 6">AJA010-31</strain>
    </source>
</reference>
<gene>
    <name evidence="5" type="ORF">ACHAWO_005219</name>
</gene>